<feature type="domain" description="HTH luxR-type" evidence="4">
    <location>
        <begin position="145"/>
        <end position="210"/>
    </location>
</feature>
<keyword evidence="3" id="KW-0804">Transcription</keyword>
<dbReference type="EMBL" id="CP074133">
    <property type="protein sequence ID" value="QUX23164.1"/>
    <property type="molecule type" value="Genomic_DNA"/>
</dbReference>
<evidence type="ECO:0000259" key="4">
    <source>
        <dbReference type="PROSITE" id="PS50043"/>
    </source>
</evidence>
<dbReference type="PROSITE" id="PS50043">
    <property type="entry name" value="HTH_LUXR_2"/>
    <property type="match status" value="1"/>
</dbReference>
<organism evidence="5 6">
    <name type="scientific">Nocardiopsis changdeensis</name>
    <dbReference type="NCBI Taxonomy" id="2831969"/>
    <lineage>
        <taxon>Bacteria</taxon>
        <taxon>Bacillati</taxon>
        <taxon>Actinomycetota</taxon>
        <taxon>Actinomycetes</taxon>
        <taxon>Streptosporangiales</taxon>
        <taxon>Nocardiopsidaceae</taxon>
        <taxon>Nocardiopsis</taxon>
    </lineage>
</organism>
<evidence type="ECO:0000256" key="1">
    <source>
        <dbReference type="ARBA" id="ARBA00023015"/>
    </source>
</evidence>
<dbReference type="SUPFAM" id="SSF46894">
    <property type="entry name" value="C-terminal effector domain of the bipartite response regulators"/>
    <property type="match status" value="1"/>
</dbReference>
<keyword evidence="2" id="KW-0238">DNA-binding</keyword>
<dbReference type="CDD" id="cd06170">
    <property type="entry name" value="LuxR_C_like"/>
    <property type="match status" value="1"/>
</dbReference>
<dbReference type="InterPro" id="IPR000792">
    <property type="entry name" value="Tscrpt_reg_LuxR_C"/>
</dbReference>
<accession>A0ABX8BLP3</accession>
<reference evidence="5 6" key="1">
    <citation type="submission" date="2021-05" db="EMBL/GenBank/DDBJ databases">
        <title>Direct Submission.</title>
        <authorList>
            <person name="Li K."/>
            <person name="Gao J."/>
        </authorList>
    </citation>
    <scope>NUCLEOTIDE SEQUENCE [LARGE SCALE GENOMIC DNA]</scope>
    <source>
        <strain evidence="5 6">Mg02</strain>
    </source>
</reference>
<dbReference type="Proteomes" id="UP000676079">
    <property type="component" value="Chromosome"/>
</dbReference>
<sequence length="217" mass="23346">MNAHEAKTVRIGLHLGGALLARRIRAVLAGRDWSVTELGAAPGPGELDGLDVLLLRSGAIAELPGRREHPGPACVVLLEGESDPRFVEVARWGAHAIVDRDDLDGNITHAIEQALAGAVWISPTFAGRWMELMPPILRADLGTAEPLFGESLTRREQEVLDLLTQGLSNSQIADRLILSTGAIKFHVSNLLRKFGCDRRSQLIARHGAGAGRVRTAV</sequence>
<proteinExistence type="predicted"/>
<evidence type="ECO:0000313" key="6">
    <source>
        <dbReference type="Proteomes" id="UP000676079"/>
    </source>
</evidence>
<dbReference type="PRINTS" id="PR00038">
    <property type="entry name" value="HTHLUXR"/>
</dbReference>
<evidence type="ECO:0000256" key="2">
    <source>
        <dbReference type="ARBA" id="ARBA00023125"/>
    </source>
</evidence>
<dbReference type="PANTHER" id="PTHR44688">
    <property type="entry name" value="DNA-BINDING TRANSCRIPTIONAL ACTIVATOR DEVR_DOSR"/>
    <property type="match status" value="1"/>
</dbReference>
<keyword evidence="6" id="KW-1185">Reference proteome</keyword>
<dbReference type="InterPro" id="IPR016032">
    <property type="entry name" value="Sig_transdc_resp-reg_C-effctor"/>
</dbReference>
<protein>
    <submittedName>
        <fullName evidence="5">Response regulator transcription factor</fullName>
    </submittedName>
</protein>
<dbReference type="Gene3D" id="3.40.50.2300">
    <property type="match status" value="1"/>
</dbReference>
<evidence type="ECO:0000256" key="3">
    <source>
        <dbReference type="ARBA" id="ARBA00023163"/>
    </source>
</evidence>
<dbReference type="PANTHER" id="PTHR44688:SF25">
    <property type="entry name" value="HTH LUXR-TYPE DOMAIN-CONTAINING PROTEIN"/>
    <property type="match status" value="1"/>
</dbReference>
<name>A0ABX8BLP3_9ACTN</name>
<dbReference type="Pfam" id="PF00196">
    <property type="entry name" value="GerE"/>
    <property type="match status" value="1"/>
</dbReference>
<gene>
    <name evidence="5" type="ORF">KGD84_01815</name>
</gene>
<evidence type="ECO:0000313" key="5">
    <source>
        <dbReference type="EMBL" id="QUX23164.1"/>
    </source>
</evidence>
<dbReference type="SMART" id="SM00421">
    <property type="entry name" value="HTH_LUXR"/>
    <property type="match status" value="1"/>
</dbReference>
<keyword evidence="1" id="KW-0805">Transcription regulation</keyword>
<dbReference type="RefSeq" id="WP_220564389.1">
    <property type="nucleotide sequence ID" value="NZ_CP074133.1"/>
</dbReference>